<dbReference type="EnsemblMetazoa" id="Aqu2.1.15519_001">
    <property type="protein sequence ID" value="Aqu2.1.15519_001"/>
    <property type="gene ID" value="Aqu2.1.15519"/>
</dbReference>
<keyword evidence="1" id="KW-0812">Transmembrane</keyword>
<dbReference type="AlphaFoldDB" id="A0A1X7TL80"/>
<accession>A0A1X7TL80</accession>
<evidence type="ECO:0000313" key="3">
    <source>
        <dbReference type="EnsemblMetazoa" id="Aqu2.1.15519_001"/>
    </source>
</evidence>
<sequence>MVPDDFYAFIGFFIYLGYSKIPRYRLMRLMWKPTSLCYDPVISEVFSHNIFESFLAFLYVVEDNEKKLIEFGDKLCKVRPLNNHIMEKCQELYQPHCEVSIDEQMVRSKARFSFRQNI</sequence>
<dbReference type="Pfam" id="PF13843">
    <property type="entry name" value="DDE_Tnp_1_7"/>
    <property type="match status" value="1"/>
</dbReference>
<dbReference type="PANTHER" id="PTHR46599:SF3">
    <property type="entry name" value="PIGGYBAC TRANSPOSABLE ELEMENT-DERIVED PROTEIN 4"/>
    <property type="match status" value="1"/>
</dbReference>
<feature type="domain" description="PiggyBac transposable element-derived protein" evidence="2">
    <location>
        <begin position="4"/>
        <end position="117"/>
    </location>
</feature>
<keyword evidence="1" id="KW-0472">Membrane</keyword>
<evidence type="ECO:0000259" key="2">
    <source>
        <dbReference type="Pfam" id="PF13843"/>
    </source>
</evidence>
<name>A0A1X7TL80_AMPQE</name>
<protein>
    <recommendedName>
        <fullName evidence="2">PiggyBac transposable element-derived protein domain-containing protein</fullName>
    </recommendedName>
</protein>
<evidence type="ECO:0000256" key="1">
    <source>
        <dbReference type="SAM" id="Phobius"/>
    </source>
</evidence>
<dbReference type="STRING" id="400682.A0A1X7TL80"/>
<dbReference type="InterPro" id="IPR029526">
    <property type="entry name" value="PGBD"/>
</dbReference>
<dbReference type="PANTHER" id="PTHR46599">
    <property type="entry name" value="PIGGYBAC TRANSPOSABLE ELEMENT-DERIVED PROTEIN 4"/>
    <property type="match status" value="1"/>
</dbReference>
<reference evidence="3" key="1">
    <citation type="submission" date="2017-05" db="UniProtKB">
        <authorList>
            <consortium name="EnsemblMetazoa"/>
        </authorList>
    </citation>
    <scope>IDENTIFICATION</scope>
</reference>
<feature type="transmembrane region" description="Helical" evidence="1">
    <location>
        <begin position="6"/>
        <end position="22"/>
    </location>
</feature>
<organism evidence="3">
    <name type="scientific">Amphimedon queenslandica</name>
    <name type="common">Sponge</name>
    <dbReference type="NCBI Taxonomy" id="400682"/>
    <lineage>
        <taxon>Eukaryota</taxon>
        <taxon>Metazoa</taxon>
        <taxon>Porifera</taxon>
        <taxon>Demospongiae</taxon>
        <taxon>Heteroscleromorpha</taxon>
        <taxon>Haplosclerida</taxon>
        <taxon>Niphatidae</taxon>
        <taxon>Amphimedon</taxon>
    </lineage>
</organism>
<dbReference type="InParanoid" id="A0A1X7TL80"/>
<proteinExistence type="predicted"/>
<keyword evidence="1" id="KW-1133">Transmembrane helix</keyword>
<dbReference type="OrthoDB" id="128757at2759"/>